<evidence type="ECO:0000313" key="3">
    <source>
        <dbReference type="Proteomes" id="UP000721236"/>
    </source>
</evidence>
<keyword evidence="3" id="KW-1185">Reference proteome</keyword>
<gene>
    <name evidence="2" type="ORF">LMG21510_04923</name>
</gene>
<keyword evidence="1" id="KW-0732">Signal</keyword>
<dbReference type="RefSeq" id="WP_222208683.1">
    <property type="nucleotide sequence ID" value="NZ_CAJZAH010000010.1"/>
</dbReference>
<dbReference type="InterPro" id="IPR007332">
    <property type="entry name" value="DUF411"/>
</dbReference>
<reference evidence="2 3" key="1">
    <citation type="submission" date="2021-08" db="EMBL/GenBank/DDBJ databases">
        <authorList>
            <person name="Peeters C."/>
        </authorList>
    </citation>
    <scope>NUCLEOTIDE SEQUENCE [LARGE SCALE GENOMIC DNA]</scope>
    <source>
        <strain evidence="2 3">LMG 21510</strain>
    </source>
</reference>
<dbReference type="Proteomes" id="UP000721236">
    <property type="component" value="Unassembled WGS sequence"/>
</dbReference>
<evidence type="ECO:0000256" key="1">
    <source>
        <dbReference type="SAM" id="SignalP"/>
    </source>
</evidence>
<organism evidence="2 3">
    <name type="scientific">Cupriavidus respiraculi</name>
    <dbReference type="NCBI Taxonomy" id="195930"/>
    <lineage>
        <taxon>Bacteria</taxon>
        <taxon>Pseudomonadati</taxon>
        <taxon>Pseudomonadota</taxon>
        <taxon>Betaproteobacteria</taxon>
        <taxon>Burkholderiales</taxon>
        <taxon>Burkholderiaceae</taxon>
        <taxon>Cupriavidus</taxon>
    </lineage>
</organism>
<feature type="signal peptide" evidence="1">
    <location>
        <begin position="1"/>
        <end position="19"/>
    </location>
</feature>
<evidence type="ECO:0008006" key="4">
    <source>
        <dbReference type="Google" id="ProtNLM"/>
    </source>
</evidence>
<sequence length="138" mass="14335">MKRILTAVALLAVGASGYAASPALKVYKDPNRGCCEEWAKHVNQAGIRTKVVNSPDVAAMKNKLGVPAHFASRHTAVIDASGQVVEGHVPATTIQELAAKPSMKDVAVPGMPANSPGMGQMGGKLVTVDFAGRPFSKD</sequence>
<dbReference type="Pfam" id="PF04214">
    <property type="entry name" value="DUF411"/>
    <property type="match status" value="1"/>
</dbReference>
<proteinExistence type="predicted"/>
<protein>
    <recommendedName>
        <fullName evidence="4">CopG family transcriptional regulator</fullName>
    </recommendedName>
</protein>
<name>A0ABM8XTT8_9BURK</name>
<evidence type="ECO:0000313" key="2">
    <source>
        <dbReference type="EMBL" id="CAG9183744.1"/>
    </source>
</evidence>
<dbReference type="EMBL" id="CAJZAH010000010">
    <property type="protein sequence ID" value="CAG9183744.1"/>
    <property type="molecule type" value="Genomic_DNA"/>
</dbReference>
<feature type="chain" id="PRO_5046018618" description="CopG family transcriptional regulator" evidence="1">
    <location>
        <begin position="20"/>
        <end position="138"/>
    </location>
</feature>
<accession>A0ABM8XTT8</accession>
<comment type="caution">
    <text evidence="2">The sequence shown here is derived from an EMBL/GenBank/DDBJ whole genome shotgun (WGS) entry which is preliminary data.</text>
</comment>